<reference evidence="2 3" key="1">
    <citation type="submission" date="2024-03" db="EMBL/GenBank/DDBJ databases">
        <title>A Dehalogenimonas Isolated from Estuarine Sediments Dihaloeliminates Chlorinated Alkanes.</title>
        <authorList>
            <person name="Yang Y."/>
            <person name="Wang H."/>
        </authorList>
    </citation>
    <scope>NUCLEOTIDE SEQUENCE [LARGE SCALE GENOMIC DNA]</scope>
    <source>
        <strain evidence="2 3">W</strain>
    </source>
</reference>
<evidence type="ECO:0000256" key="1">
    <source>
        <dbReference type="SAM" id="SignalP"/>
    </source>
</evidence>
<sequence>MKKWLFPSVVFILLMTSACFSPVSEPVKTAVPVLDSLPVYDLKRGDDLVPTPGGLAYRALVASAEDTEYWPAVETNPVDLYRAQGRESLNYRKNIETAPGETHYSMFYLSRPSGFSAEEELNFYTADLPESIQLSQYGSGGLWLPGTLASALIITVSENIEPGEHSFEIGLRTSEFDYGRFPVRLKIVGTPALAMPFNEPLLSLNLNHTMAGDRVVLDVYPDGLMVQIYDEGIRFPVFGNPATRTWKTAVLSESELNSLLATVSASGFYELASAYSFPGRLNESGLSFGDMILSITASVNGLTHTVNATGYLSPDGDRSFPDMPAQLSQVYEAIVSLTDKLVTVIQQEIPQG</sequence>
<proteinExistence type="predicted"/>
<evidence type="ECO:0000313" key="3">
    <source>
        <dbReference type="Proteomes" id="UP001375370"/>
    </source>
</evidence>
<organism evidence="2 3">
    <name type="scientific">Candidatus Dehalogenimonas loeffleri</name>
    <dbReference type="NCBI Taxonomy" id="3127115"/>
    <lineage>
        <taxon>Bacteria</taxon>
        <taxon>Bacillati</taxon>
        <taxon>Chloroflexota</taxon>
        <taxon>Dehalococcoidia</taxon>
        <taxon>Dehalococcoidales</taxon>
        <taxon>Dehalococcoidaceae</taxon>
        <taxon>Dehalogenimonas</taxon>
    </lineage>
</organism>
<evidence type="ECO:0000313" key="2">
    <source>
        <dbReference type="EMBL" id="WWX26084.1"/>
    </source>
</evidence>
<dbReference type="EMBL" id="CP146612">
    <property type="protein sequence ID" value="WWX26084.1"/>
    <property type="molecule type" value="Genomic_DNA"/>
</dbReference>
<keyword evidence="3" id="KW-1185">Reference proteome</keyword>
<gene>
    <name evidence="2" type="ORF">V8247_03715</name>
</gene>
<dbReference type="RefSeq" id="WP_338738896.1">
    <property type="nucleotide sequence ID" value="NZ_CP146612.1"/>
</dbReference>
<name>A0ABZ2JA37_9CHLR</name>
<feature type="chain" id="PRO_5045309389" description="Lipoprotein" evidence="1">
    <location>
        <begin position="21"/>
        <end position="352"/>
    </location>
</feature>
<protein>
    <recommendedName>
        <fullName evidence="4">Lipoprotein</fullName>
    </recommendedName>
</protein>
<accession>A0ABZ2JA37</accession>
<dbReference type="PROSITE" id="PS51257">
    <property type="entry name" value="PROKAR_LIPOPROTEIN"/>
    <property type="match status" value="1"/>
</dbReference>
<evidence type="ECO:0008006" key="4">
    <source>
        <dbReference type="Google" id="ProtNLM"/>
    </source>
</evidence>
<dbReference type="Proteomes" id="UP001375370">
    <property type="component" value="Chromosome"/>
</dbReference>
<keyword evidence="1" id="KW-0732">Signal</keyword>
<feature type="signal peptide" evidence="1">
    <location>
        <begin position="1"/>
        <end position="20"/>
    </location>
</feature>